<keyword evidence="2" id="KW-1185">Reference proteome</keyword>
<reference evidence="1" key="1">
    <citation type="journal article" date="2020" name="Stud. Mycol.">
        <title>101 Dothideomycetes genomes: a test case for predicting lifestyles and emergence of pathogens.</title>
        <authorList>
            <person name="Haridas S."/>
            <person name="Albert R."/>
            <person name="Binder M."/>
            <person name="Bloem J."/>
            <person name="Labutti K."/>
            <person name="Salamov A."/>
            <person name="Andreopoulos B."/>
            <person name="Baker S."/>
            <person name="Barry K."/>
            <person name="Bills G."/>
            <person name="Bluhm B."/>
            <person name="Cannon C."/>
            <person name="Castanera R."/>
            <person name="Culley D."/>
            <person name="Daum C."/>
            <person name="Ezra D."/>
            <person name="Gonzalez J."/>
            <person name="Henrissat B."/>
            <person name="Kuo A."/>
            <person name="Liang C."/>
            <person name="Lipzen A."/>
            <person name="Lutzoni F."/>
            <person name="Magnuson J."/>
            <person name="Mondo S."/>
            <person name="Nolan M."/>
            <person name="Ohm R."/>
            <person name="Pangilinan J."/>
            <person name="Park H.-J."/>
            <person name="Ramirez L."/>
            <person name="Alfaro M."/>
            <person name="Sun H."/>
            <person name="Tritt A."/>
            <person name="Yoshinaga Y."/>
            <person name="Zwiers L.-H."/>
            <person name="Turgeon B."/>
            <person name="Goodwin S."/>
            <person name="Spatafora J."/>
            <person name="Crous P."/>
            <person name="Grigoriev I."/>
        </authorList>
    </citation>
    <scope>NUCLEOTIDE SEQUENCE</scope>
    <source>
        <strain evidence="1">CBS 473.64</strain>
    </source>
</reference>
<dbReference type="OrthoDB" id="5369347at2759"/>
<dbReference type="Proteomes" id="UP000799753">
    <property type="component" value="Unassembled WGS sequence"/>
</dbReference>
<accession>A0A6A6RKY0</accession>
<proteinExistence type="predicted"/>
<dbReference type="EMBL" id="MU006803">
    <property type="protein sequence ID" value="KAF2635825.1"/>
    <property type="molecule type" value="Genomic_DNA"/>
</dbReference>
<protein>
    <submittedName>
        <fullName evidence="1">Uncharacterized protein</fullName>
    </submittedName>
</protein>
<feature type="non-terminal residue" evidence="1">
    <location>
        <position position="1"/>
    </location>
</feature>
<evidence type="ECO:0000313" key="2">
    <source>
        <dbReference type="Proteomes" id="UP000799753"/>
    </source>
</evidence>
<sequence length="53" mass="6265">YIFSNKALKNLTLDLGYIYSLYIVSRGKNFLKVVYKFSYLYSKQQAYANLKVN</sequence>
<evidence type="ECO:0000313" key="1">
    <source>
        <dbReference type="EMBL" id="KAF2635825.1"/>
    </source>
</evidence>
<name>A0A6A6RKY0_9PLEO</name>
<organism evidence="1 2">
    <name type="scientific">Massarina eburnea CBS 473.64</name>
    <dbReference type="NCBI Taxonomy" id="1395130"/>
    <lineage>
        <taxon>Eukaryota</taxon>
        <taxon>Fungi</taxon>
        <taxon>Dikarya</taxon>
        <taxon>Ascomycota</taxon>
        <taxon>Pezizomycotina</taxon>
        <taxon>Dothideomycetes</taxon>
        <taxon>Pleosporomycetidae</taxon>
        <taxon>Pleosporales</taxon>
        <taxon>Massarineae</taxon>
        <taxon>Massarinaceae</taxon>
        <taxon>Massarina</taxon>
    </lineage>
</organism>
<gene>
    <name evidence="1" type="ORF">P280DRAFT_410858</name>
</gene>
<dbReference type="AlphaFoldDB" id="A0A6A6RKY0"/>